<dbReference type="PANTHER" id="PTHR11358:SF26">
    <property type="entry name" value="GUANIDINO ACID HYDROLASE, MITOCHONDRIAL"/>
    <property type="match status" value="1"/>
</dbReference>
<dbReference type="Proteomes" id="UP001258994">
    <property type="component" value="Chromosome"/>
</dbReference>
<dbReference type="CDD" id="cd11592">
    <property type="entry name" value="Agmatinase_PAH"/>
    <property type="match status" value="1"/>
</dbReference>
<dbReference type="NCBIfam" id="NF002564">
    <property type="entry name" value="PRK02190.1"/>
    <property type="match status" value="1"/>
</dbReference>
<evidence type="ECO:0000256" key="3">
    <source>
        <dbReference type="ARBA" id="ARBA00022801"/>
    </source>
</evidence>
<reference evidence="6" key="1">
    <citation type="submission" date="2023-09" db="EMBL/GenBank/DDBJ databases">
        <authorList>
            <person name="Li S."/>
            <person name="Li X."/>
            <person name="Zhang C."/>
            <person name="Zhao Z."/>
        </authorList>
    </citation>
    <scope>NUCLEOTIDE SEQUENCE [LARGE SCALE GENOMIC DNA]</scope>
    <source>
        <strain evidence="6">SQ149</strain>
    </source>
</reference>
<sequence length="317" mass="34537">MTRATDFAITREELLGTDIEPSYSGVLSFVRRKYSRDLTHADVAVTGIPYDLACTNRPGARFGPRAIREQSSAINWGTVPHWGFDPFEELAVVDYGDCGIDSSIPEGIPAEIETHISNIIANDCATLTLGGDHFVTYPILKAYAKKYGKGLSLIHFDAHYDTWNDRAGKIEHGTMFYHAVKDGIIDPTKSVQIGQRTSIEDTLGFNVLDNQWVHNNGAEQVAAKIKQLVGDNLCYLTFDIDCLDPSFAPGTGTPVIGGLSTYQVQRILRGIEGVNVIGMDVVEVAPAYDHGAITALAGASLALDMLCLFARKQDAKK</sequence>
<evidence type="ECO:0000256" key="4">
    <source>
        <dbReference type="RuleBase" id="RU003684"/>
    </source>
</evidence>
<keyword evidence="2" id="KW-0479">Metal-binding</keyword>
<organism evidence="5 6">
    <name type="scientific">Thalassotalea psychrophila</name>
    <dbReference type="NCBI Taxonomy" id="3065647"/>
    <lineage>
        <taxon>Bacteria</taxon>
        <taxon>Pseudomonadati</taxon>
        <taxon>Pseudomonadota</taxon>
        <taxon>Gammaproteobacteria</taxon>
        <taxon>Alteromonadales</taxon>
        <taxon>Colwelliaceae</taxon>
        <taxon>Thalassotalea</taxon>
    </lineage>
</organism>
<protein>
    <submittedName>
        <fullName evidence="5">Agmatinase</fullName>
        <ecNumber evidence="5">3.5.3.11</ecNumber>
    </submittedName>
</protein>
<name>A0ABY9TUQ4_9GAMM</name>
<comment type="similarity">
    <text evidence="1">Belongs to the arginase family. Agmatinase subfamily.</text>
</comment>
<evidence type="ECO:0000256" key="1">
    <source>
        <dbReference type="ARBA" id="ARBA00009227"/>
    </source>
</evidence>
<dbReference type="NCBIfam" id="TIGR01230">
    <property type="entry name" value="agmatinase"/>
    <property type="match status" value="1"/>
</dbReference>
<keyword evidence="3 4" id="KW-0378">Hydrolase</keyword>
<evidence type="ECO:0000313" key="5">
    <source>
        <dbReference type="EMBL" id="WNC72073.1"/>
    </source>
</evidence>
<dbReference type="SUPFAM" id="SSF52768">
    <property type="entry name" value="Arginase/deacetylase"/>
    <property type="match status" value="1"/>
</dbReference>
<accession>A0ABY9TUQ4</accession>
<dbReference type="InterPro" id="IPR020855">
    <property type="entry name" value="Ureohydrolase_Mn_BS"/>
</dbReference>
<dbReference type="PROSITE" id="PS51409">
    <property type="entry name" value="ARGINASE_2"/>
    <property type="match status" value="1"/>
</dbReference>
<dbReference type="EMBL" id="CP134145">
    <property type="protein sequence ID" value="WNC72073.1"/>
    <property type="molecule type" value="Genomic_DNA"/>
</dbReference>
<dbReference type="EC" id="3.5.3.11" evidence="5"/>
<evidence type="ECO:0000256" key="2">
    <source>
        <dbReference type="ARBA" id="ARBA00022723"/>
    </source>
</evidence>
<proteinExistence type="inferred from homology"/>
<dbReference type="PANTHER" id="PTHR11358">
    <property type="entry name" value="ARGINASE/AGMATINASE"/>
    <property type="match status" value="1"/>
</dbReference>
<dbReference type="Gene3D" id="3.40.800.10">
    <property type="entry name" value="Ureohydrolase domain"/>
    <property type="match status" value="1"/>
</dbReference>
<keyword evidence="6" id="KW-1185">Reference proteome</keyword>
<dbReference type="InterPro" id="IPR006035">
    <property type="entry name" value="Ureohydrolase"/>
</dbReference>
<dbReference type="InterPro" id="IPR023696">
    <property type="entry name" value="Ureohydrolase_dom_sf"/>
</dbReference>
<dbReference type="PROSITE" id="PS01053">
    <property type="entry name" value="ARGINASE_1"/>
    <property type="match status" value="1"/>
</dbReference>
<dbReference type="PIRSF" id="PIRSF036979">
    <property type="entry name" value="Arginase"/>
    <property type="match status" value="1"/>
</dbReference>
<dbReference type="Pfam" id="PF00491">
    <property type="entry name" value="Arginase"/>
    <property type="match status" value="1"/>
</dbReference>
<gene>
    <name evidence="5" type="primary">speB</name>
    <name evidence="5" type="ORF">RGQ13_18430</name>
</gene>
<dbReference type="InterPro" id="IPR005925">
    <property type="entry name" value="Agmatinase-rel"/>
</dbReference>
<evidence type="ECO:0000313" key="6">
    <source>
        <dbReference type="Proteomes" id="UP001258994"/>
    </source>
</evidence>
<dbReference type="GO" id="GO:0008783">
    <property type="term" value="F:agmatinase activity"/>
    <property type="evidence" value="ECO:0007669"/>
    <property type="project" value="UniProtKB-EC"/>
</dbReference>
<dbReference type="RefSeq" id="WP_348391193.1">
    <property type="nucleotide sequence ID" value="NZ_CP134145.1"/>
</dbReference>